<evidence type="ECO:0000256" key="4">
    <source>
        <dbReference type="ARBA" id="ARBA00022946"/>
    </source>
</evidence>
<dbReference type="InterPro" id="IPR016123">
    <property type="entry name" value="Mog1/PsbP_a/b/a-sand"/>
</dbReference>
<evidence type="ECO:0000256" key="6">
    <source>
        <dbReference type="ARBA" id="ARBA00023276"/>
    </source>
</evidence>
<dbReference type="GO" id="GO:0009534">
    <property type="term" value="C:chloroplast thylakoid"/>
    <property type="evidence" value="ECO:0007669"/>
    <property type="project" value="UniProtKB-SubCell"/>
</dbReference>
<name>A0A0D2MX53_9CHLO</name>
<dbReference type="GeneID" id="25726987"/>
<keyword evidence="3" id="KW-0934">Plastid</keyword>
<dbReference type="GO" id="GO:0009654">
    <property type="term" value="C:photosystem II oxygen evolving complex"/>
    <property type="evidence" value="ECO:0007669"/>
    <property type="project" value="InterPro"/>
</dbReference>
<dbReference type="Pfam" id="PF01789">
    <property type="entry name" value="PsbP"/>
    <property type="match status" value="1"/>
</dbReference>
<accession>A0A0D2MX53</accession>
<dbReference type="SUPFAM" id="SSF55724">
    <property type="entry name" value="Mog1p/PsbP-like"/>
    <property type="match status" value="1"/>
</dbReference>
<reference evidence="10 11" key="1">
    <citation type="journal article" date="2013" name="BMC Genomics">
        <title>Reconstruction of the lipid metabolism for the microalga Monoraphidium neglectum from its genome sequence reveals characteristics suitable for biofuel production.</title>
        <authorList>
            <person name="Bogen C."/>
            <person name="Al-Dilaimi A."/>
            <person name="Albersmeier A."/>
            <person name="Wichmann J."/>
            <person name="Grundmann M."/>
            <person name="Rupp O."/>
            <person name="Lauersen K.J."/>
            <person name="Blifernez-Klassen O."/>
            <person name="Kalinowski J."/>
            <person name="Goesmann A."/>
            <person name="Mussgnug J.H."/>
            <person name="Kruse O."/>
        </authorList>
    </citation>
    <scope>NUCLEOTIDE SEQUENCE [LARGE SCALE GENOMIC DNA]</scope>
    <source>
        <strain evidence="10 11">SAG 48.87</strain>
    </source>
</reference>
<evidence type="ECO:0000256" key="5">
    <source>
        <dbReference type="ARBA" id="ARBA00023078"/>
    </source>
</evidence>
<feature type="domain" description="PsbP C-terminal" evidence="9">
    <location>
        <begin position="93"/>
        <end position="232"/>
    </location>
</feature>
<keyword evidence="1" id="KW-0150">Chloroplast</keyword>
<dbReference type="Proteomes" id="UP000054498">
    <property type="component" value="Unassembled WGS sequence"/>
</dbReference>
<gene>
    <name evidence="10" type="ORF">MNEG_0869</name>
</gene>
<evidence type="ECO:0000256" key="7">
    <source>
        <dbReference type="ARBA" id="ARBA00035638"/>
    </source>
</evidence>
<evidence type="ECO:0000259" key="9">
    <source>
        <dbReference type="Pfam" id="PF01789"/>
    </source>
</evidence>
<dbReference type="EMBL" id="KK100297">
    <property type="protein sequence ID" value="KIZ07080.1"/>
    <property type="molecule type" value="Genomic_DNA"/>
</dbReference>
<dbReference type="Gene3D" id="3.40.1000.10">
    <property type="entry name" value="Mog1/PsbP, alpha/beta/alpha sandwich"/>
    <property type="match status" value="1"/>
</dbReference>
<evidence type="ECO:0000256" key="2">
    <source>
        <dbReference type="ARBA" id="ARBA00022531"/>
    </source>
</evidence>
<sequence length="233" mass="24500">MALLAKQQITVGKAPTARKSATRVVVCRASKAADAEMPRRAALGMLAGVAALATGAAPSFAAYGDSANVFGKVTNKSGFIPYSGEGFAILLPSRYEDNGDSVNNVVVLTQPADKGDITSYGAPEKLLQDLTFLFGRQSFSGETLSEGGFAPGRVSAASLLDVSEAIDKKGKKYYRYEVLTRSADGDEGGKHNLISATVSNGKLWICRVQIGDKRWIKGANKDAQGAINSFTVA</sequence>
<keyword evidence="6" id="KW-0604">Photosystem II</keyword>
<dbReference type="PANTHER" id="PTHR31407">
    <property type="match status" value="1"/>
</dbReference>
<organism evidence="10 11">
    <name type="scientific">Monoraphidium neglectum</name>
    <dbReference type="NCBI Taxonomy" id="145388"/>
    <lineage>
        <taxon>Eukaryota</taxon>
        <taxon>Viridiplantae</taxon>
        <taxon>Chlorophyta</taxon>
        <taxon>core chlorophytes</taxon>
        <taxon>Chlorophyceae</taxon>
        <taxon>CS clade</taxon>
        <taxon>Sphaeropleales</taxon>
        <taxon>Selenastraceae</taxon>
        <taxon>Monoraphidium</taxon>
    </lineage>
</organism>
<dbReference type="OrthoDB" id="507333at2759"/>
<keyword evidence="5" id="KW-0793">Thylakoid</keyword>
<dbReference type="PANTHER" id="PTHR31407:SF6">
    <property type="entry name" value="OXYGEN-EVOLVING ENHANCER PROTEIN 2-1, CHLOROPLASTIC"/>
    <property type="match status" value="1"/>
</dbReference>
<evidence type="ECO:0000256" key="1">
    <source>
        <dbReference type="ARBA" id="ARBA00022528"/>
    </source>
</evidence>
<keyword evidence="11" id="KW-1185">Reference proteome</keyword>
<dbReference type="RefSeq" id="XP_013906099.1">
    <property type="nucleotide sequence ID" value="XM_014050645.1"/>
</dbReference>
<protein>
    <recommendedName>
        <fullName evidence="9">PsbP C-terminal domain-containing protein</fullName>
    </recommendedName>
</protein>
<keyword evidence="2" id="KW-0602">Photosynthesis</keyword>
<dbReference type="STRING" id="145388.A0A0D2MX53"/>
<comment type="similarity">
    <text evidence="7">Belongs to the PsbP family.</text>
</comment>
<dbReference type="GO" id="GO:0015979">
    <property type="term" value="P:photosynthesis"/>
    <property type="evidence" value="ECO:0007669"/>
    <property type="project" value="UniProtKB-KW"/>
</dbReference>
<evidence type="ECO:0000313" key="11">
    <source>
        <dbReference type="Proteomes" id="UP000054498"/>
    </source>
</evidence>
<evidence type="ECO:0000256" key="3">
    <source>
        <dbReference type="ARBA" id="ARBA00022640"/>
    </source>
</evidence>
<dbReference type="InterPro" id="IPR002683">
    <property type="entry name" value="PsbP_C"/>
</dbReference>
<dbReference type="GO" id="GO:0005509">
    <property type="term" value="F:calcium ion binding"/>
    <property type="evidence" value="ECO:0007669"/>
    <property type="project" value="InterPro"/>
</dbReference>
<dbReference type="KEGG" id="mng:MNEG_0869"/>
<evidence type="ECO:0000313" key="10">
    <source>
        <dbReference type="EMBL" id="KIZ07080.1"/>
    </source>
</evidence>
<dbReference type="AlphaFoldDB" id="A0A0D2MX53"/>
<keyword evidence="4" id="KW-0809">Transit peptide</keyword>
<proteinExistence type="inferred from homology"/>
<dbReference type="GO" id="GO:0019898">
    <property type="term" value="C:extrinsic component of membrane"/>
    <property type="evidence" value="ECO:0007669"/>
    <property type="project" value="InterPro"/>
</dbReference>
<comment type="subcellular location">
    <subcellularLocation>
        <location evidence="8">Plastid</location>
        <location evidence="8">Chloroplast thylakoid</location>
    </subcellularLocation>
</comment>
<evidence type="ECO:0000256" key="8">
    <source>
        <dbReference type="ARBA" id="ARBA00046272"/>
    </source>
</evidence>